<dbReference type="AlphaFoldDB" id="A0A4U5LS60"/>
<proteinExistence type="predicted"/>
<keyword evidence="2" id="KW-1185">Reference proteome</keyword>
<dbReference type="EMBL" id="AZBU02000013">
    <property type="protein sequence ID" value="TKR58852.1"/>
    <property type="molecule type" value="Genomic_DNA"/>
</dbReference>
<comment type="caution">
    <text evidence="1">The sequence shown here is derived from an EMBL/GenBank/DDBJ whole genome shotgun (WGS) entry which is preliminary data.</text>
</comment>
<sequence length="72" mass="7846">MAFDAWRFISTASTVITSLNEPGEIGCFRCRPTVSTSEAVVCVYSCRCTLDTELSWDAVGRTEGKFSGKEGN</sequence>
<accession>A0A4U5LS60</accession>
<reference evidence="1 2" key="2">
    <citation type="journal article" date="2019" name="G3 (Bethesda)">
        <title>Hybrid Assembly of the Genome of the Entomopathogenic Nematode Steinernema carpocapsae Identifies the X-Chromosome.</title>
        <authorList>
            <person name="Serra L."/>
            <person name="Macchietto M."/>
            <person name="Macias-Munoz A."/>
            <person name="McGill C.J."/>
            <person name="Rodriguez I.M."/>
            <person name="Rodriguez B."/>
            <person name="Murad R."/>
            <person name="Mortazavi A."/>
        </authorList>
    </citation>
    <scope>NUCLEOTIDE SEQUENCE [LARGE SCALE GENOMIC DNA]</scope>
    <source>
        <strain evidence="1 2">ALL</strain>
    </source>
</reference>
<name>A0A4U5LS60_STECR</name>
<protein>
    <submittedName>
        <fullName evidence="1">Uncharacterized protein</fullName>
    </submittedName>
</protein>
<reference evidence="1 2" key="1">
    <citation type="journal article" date="2015" name="Genome Biol.">
        <title>Comparative genomics of Steinernema reveals deeply conserved gene regulatory networks.</title>
        <authorList>
            <person name="Dillman A.R."/>
            <person name="Macchietto M."/>
            <person name="Porter C.F."/>
            <person name="Rogers A."/>
            <person name="Williams B."/>
            <person name="Antoshechkin I."/>
            <person name="Lee M.M."/>
            <person name="Goodwin Z."/>
            <person name="Lu X."/>
            <person name="Lewis E.E."/>
            <person name="Goodrich-Blair H."/>
            <person name="Stock S.P."/>
            <person name="Adams B.J."/>
            <person name="Sternberg P.W."/>
            <person name="Mortazavi A."/>
        </authorList>
    </citation>
    <scope>NUCLEOTIDE SEQUENCE [LARGE SCALE GENOMIC DNA]</scope>
    <source>
        <strain evidence="1 2">ALL</strain>
    </source>
</reference>
<dbReference type="Proteomes" id="UP000298663">
    <property type="component" value="Unassembled WGS sequence"/>
</dbReference>
<organism evidence="1 2">
    <name type="scientific">Steinernema carpocapsae</name>
    <name type="common">Entomopathogenic nematode</name>
    <dbReference type="NCBI Taxonomy" id="34508"/>
    <lineage>
        <taxon>Eukaryota</taxon>
        <taxon>Metazoa</taxon>
        <taxon>Ecdysozoa</taxon>
        <taxon>Nematoda</taxon>
        <taxon>Chromadorea</taxon>
        <taxon>Rhabditida</taxon>
        <taxon>Tylenchina</taxon>
        <taxon>Panagrolaimomorpha</taxon>
        <taxon>Strongyloidoidea</taxon>
        <taxon>Steinernematidae</taxon>
        <taxon>Steinernema</taxon>
    </lineage>
</organism>
<gene>
    <name evidence="1" type="ORF">L596_030242</name>
</gene>
<evidence type="ECO:0000313" key="2">
    <source>
        <dbReference type="Proteomes" id="UP000298663"/>
    </source>
</evidence>
<evidence type="ECO:0000313" key="1">
    <source>
        <dbReference type="EMBL" id="TKR58852.1"/>
    </source>
</evidence>